<dbReference type="Gramene" id="MELO3C010872.2.1">
    <property type="protein sequence ID" value="MELO3C010872.2.1"/>
    <property type="gene ID" value="MELO3C010872.2"/>
</dbReference>
<organism evidence="1">
    <name type="scientific">Cucumis melo</name>
    <name type="common">Muskmelon</name>
    <dbReference type="NCBI Taxonomy" id="3656"/>
    <lineage>
        <taxon>Eukaryota</taxon>
        <taxon>Viridiplantae</taxon>
        <taxon>Streptophyta</taxon>
        <taxon>Embryophyta</taxon>
        <taxon>Tracheophyta</taxon>
        <taxon>Spermatophyta</taxon>
        <taxon>Magnoliopsida</taxon>
        <taxon>eudicotyledons</taxon>
        <taxon>Gunneridae</taxon>
        <taxon>Pentapetalae</taxon>
        <taxon>rosids</taxon>
        <taxon>fabids</taxon>
        <taxon>Cucurbitales</taxon>
        <taxon>Cucurbitaceae</taxon>
        <taxon>Benincaseae</taxon>
        <taxon>Cucumis</taxon>
    </lineage>
</organism>
<proteinExistence type="predicted"/>
<evidence type="ECO:0000313" key="1">
    <source>
        <dbReference type="EnsemblPlants" id="MELO3C010872.2.1"/>
    </source>
</evidence>
<accession>A0A9I9D001</accession>
<sequence>MAFRSVNNLQFCKDDMRRAYREKVGSSRRRRIKIRDIIDILDIVVPIIPNFFGSNTLSAGPDNYNSYGNNHMNGGYGRRDDDMHSFHCSGGSGGRFGLDMGSGDYGNESIHCGGRGNGNNHNGQYGMRMARADDYYDREITEEEFERLLEFAEQCNNNNNSRMY</sequence>
<dbReference type="EnsemblPlants" id="MELO3C010872.2.1">
    <property type="protein sequence ID" value="MELO3C010872.2.1"/>
    <property type="gene ID" value="MELO3C010872.2"/>
</dbReference>
<reference evidence="1" key="1">
    <citation type="submission" date="2023-03" db="UniProtKB">
        <authorList>
            <consortium name="EnsemblPlants"/>
        </authorList>
    </citation>
    <scope>IDENTIFICATION</scope>
</reference>
<name>A0A9I9D001_CUCME</name>
<protein>
    <submittedName>
        <fullName evidence="1">Uncharacterized protein</fullName>
    </submittedName>
</protein>
<dbReference type="AlphaFoldDB" id="A0A9I9D001"/>